<keyword evidence="3" id="KW-1185">Reference proteome</keyword>
<dbReference type="Proteomes" id="UP001211907">
    <property type="component" value="Unassembled WGS sequence"/>
</dbReference>
<dbReference type="Pfam" id="PF02037">
    <property type="entry name" value="SAP"/>
    <property type="match status" value="1"/>
</dbReference>
<evidence type="ECO:0000313" key="3">
    <source>
        <dbReference type="Proteomes" id="UP001211907"/>
    </source>
</evidence>
<organism evidence="2 3">
    <name type="scientific">Physocladia obscura</name>
    <dbReference type="NCBI Taxonomy" id="109957"/>
    <lineage>
        <taxon>Eukaryota</taxon>
        <taxon>Fungi</taxon>
        <taxon>Fungi incertae sedis</taxon>
        <taxon>Chytridiomycota</taxon>
        <taxon>Chytridiomycota incertae sedis</taxon>
        <taxon>Chytridiomycetes</taxon>
        <taxon>Chytridiales</taxon>
        <taxon>Chytriomycetaceae</taxon>
        <taxon>Physocladia</taxon>
    </lineage>
</organism>
<dbReference type="PROSITE" id="PS50800">
    <property type="entry name" value="SAP"/>
    <property type="match status" value="1"/>
</dbReference>
<name>A0AAD5XCS6_9FUNG</name>
<gene>
    <name evidence="2" type="ORF">HK100_004165</name>
</gene>
<sequence>MAYFAANTLAFPTLASLPVHGEADGVYVGEDLQRLRHWCFMAEITAVSFVDRPRISVVTRANETAVVESRSRYSPSTFAWTDLRAGHTVAILYAEKSECSSGGNGSDLNGTGQAVIRQDDLACVFVFGSGLGAALAFGDKLAKAASKTAKECFHPSCSRRSLLLEAPRDLGALVYCGIGHQREALLRLGQRRLLDQSDAFVWLMDAMTQLPFRKDLMLGLTKYFMLLFAGEKIMIPISNLSLELRLMKTDQLKTFCESAHLKTNGSKQELLNRAISFVSDTNGAINTDAIKNIAIASLGGTAESSPKDFHLLPLLTVNQLKKLYYNSCEVQGIHDTSLKKGLKKEDLVNYAKEAAAGVDNQRFRNLVSDALNPDEDQQLSDPLRHNLPAKERKTHNHENCLNTNNDETTRQFLYGAVNADASLHKFNKAMNKVKYFDVNNAQPSFGTISEVSGRIEWTGLTTRNIGHSPFHLGGHEYLVSYWDEDAWTPQGENKIIQSTRGKYQAVFLTHRELGFTVLSVSVHLPHKKNKAEARTALTEFAEYAEKKYEYDALCFGGDFNAAPAVVQEYLPGFKLAIADESDTRTTITGSKIDNLALQENGVLHHRLNSVDLSADTELYHHPTKFGIWFCE</sequence>
<reference evidence="2" key="1">
    <citation type="submission" date="2020-05" db="EMBL/GenBank/DDBJ databases">
        <title>Phylogenomic resolution of chytrid fungi.</title>
        <authorList>
            <person name="Stajich J.E."/>
            <person name="Amses K."/>
            <person name="Simmons R."/>
            <person name="Seto K."/>
            <person name="Myers J."/>
            <person name="Bonds A."/>
            <person name="Quandt C.A."/>
            <person name="Barry K."/>
            <person name="Liu P."/>
            <person name="Grigoriev I."/>
            <person name="Longcore J.E."/>
            <person name="James T.Y."/>
        </authorList>
    </citation>
    <scope>NUCLEOTIDE SEQUENCE</scope>
    <source>
        <strain evidence="2">JEL0513</strain>
    </source>
</reference>
<dbReference type="AlphaFoldDB" id="A0AAD5XCS6"/>
<dbReference type="SUPFAM" id="SSF56219">
    <property type="entry name" value="DNase I-like"/>
    <property type="match status" value="1"/>
</dbReference>
<dbReference type="InterPro" id="IPR003034">
    <property type="entry name" value="SAP_dom"/>
</dbReference>
<dbReference type="SMART" id="SM00513">
    <property type="entry name" value="SAP"/>
    <property type="match status" value="1"/>
</dbReference>
<feature type="domain" description="SAP" evidence="1">
    <location>
        <begin position="244"/>
        <end position="278"/>
    </location>
</feature>
<protein>
    <recommendedName>
        <fullName evidence="1">SAP domain-containing protein</fullName>
    </recommendedName>
</protein>
<evidence type="ECO:0000259" key="1">
    <source>
        <dbReference type="PROSITE" id="PS50800"/>
    </source>
</evidence>
<dbReference type="InterPro" id="IPR036691">
    <property type="entry name" value="Endo/exonu/phosph_ase_sf"/>
</dbReference>
<comment type="caution">
    <text evidence="2">The sequence shown here is derived from an EMBL/GenBank/DDBJ whole genome shotgun (WGS) entry which is preliminary data.</text>
</comment>
<evidence type="ECO:0000313" key="2">
    <source>
        <dbReference type="EMBL" id="KAJ3103658.1"/>
    </source>
</evidence>
<dbReference type="Gene3D" id="3.60.10.10">
    <property type="entry name" value="Endonuclease/exonuclease/phosphatase"/>
    <property type="match status" value="1"/>
</dbReference>
<proteinExistence type="predicted"/>
<accession>A0AAD5XCS6</accession>
<dbReference type="EMBL" id="JADGJH010002095">
    <property type="protein sequence ID" value="KAJ3103658.1"/>
    <property type="molecule type" value="Genomic_DNA"/>
</dbReference>